<feature type="domain" description="Pyrroloquinoline quinone-dependent pyranose dehydrogenase beta-propeller" evidence="3">
    <location>
        <begin position="43"/>
        <end position="358"/>
    </location>
</feature>
<keyword evidence="2" id="KW-0732">Signal</keyword>
<feature type="signal peptide" evidence="2">
    <location>
        <begin position="1"/>
        <end position="23"/>
    </location>
</feature>
<evidence type="ECO:0000256" key="1">
    <source>
        <dbReference type="SAM" id="MobiDB-lite"/>
    </source>
</evidence>
<keyword evidence="5" id="KW-1185">Reference proteome</keyword>
<feature type="compositionally biased region" description="Basic residues" evidence="1">
    <location>
        <begin position="702"/>
        <end position="713"/>
    </location>
</feature>
<evidence type="ECO:0000259" key="3">
    <source>
        <dbReference type="Pfam" id="PF22807"/>
    </source>
</evidence>
<dbReference type="Gene3D" id="2.120.10.30">
    <property type="entry name" value="TolB, C-terminal domain"/>
    <property type="match status" value="1"/>
</dbReference>
<dbReference type="InterPro" id="IPR054539">
    <property type="entry name" value="Beta-prop_PDH"/>
</dbReference>
<protein>
    <submittedName>
        <fullName evidence="4">Soluble quinoprotein glucose/sorbosone dehydrogenase</fullName>
    </submittedName>
</protein>
<feature type="region of interest" description="Disordered" evidence="1">
    <location>
        <begin position="682"/>
        <end position="734"/>
    </location>
</feature>
<dbReference type="InterPro" id="IPR011042">
    <property type="entry name" value="6-blade_b-propeller_TolB-like"/>
</dbReference>
<evidence type="ECO:0000256" key="2">
    <source>
        <dbReference type="SAM" id="SignalP"/>
    </source>
</evidence>
<accession>A0A1W5D7L1</accession>
<feature type="compositionally biased region" description="Polar residues" evidence="1">
    <location>
        <begin position="714"/>
        <end position="729"/>
    </location>
</feature>
<evidence type="ECO:0000313" key="5">
    <source>
        <dbReference type="Proteomes" id="UP000192927"/>
    </source>
</evidence>
<dbReference type="Proteomes" id="UP000192927">
    <property type="component" value="Unassembled WGS sequence"/>
</dbReference>
<evidence type="ECO:0000313" key="4">
    <source>
        <dbReference type="EMBL" id="SLM38912.1"/>
    </source>
</evidence>
<dbReference type="AlphaFoldDB" id="A0A1W5D7L1"/>
<dbReference type="EMBL" id="FWEW01003107">
    <property type="protein sequence ID" value="SLM38912.1"/>
    <property type="molecule type" value="Genomic_DNA"/>
</dbReference>
<dbReference type="SUPFAM" id="SSF50952">
    <property type="entry name" value="Soluble quinoprotein glucose dehydrogenase"/>
    <property type="match status" value="1"/>
</dbReference>
<reference evidence="5" key="1">
    <citation type="submission" date="2017-03" db="EMBL/GenBank/DDBJ databases">
        <authorList>
            <person name="Sharma R."/>
            <person name="Thines M."/>
        </authorList>
    </citation>
    <scope>NUCLEOTIDE SEQUENCE [LARGE SCALE GENOMIC DNA]</scope>
</reference>
<sequence length="864" mass="94858">MLSPLSFAAFAAATGSLVTRVKAASSSASSCSTALTPTNSVKPTIASGYHMALVATGLTKPRSIQFDGSGNLLVVQQGEGIVALDFQDDGGTCLSVKSSTNVVEDAALNHGIFLDGNTLYASSSDTAWSWTYDPSRKSVSAMNKTIVTGMNTDDHTTRTLLVLNGTLVVTRGSTSNVDLDTEIVSSGRSQIKSFDLGRVTEEGYDFDTEGVLVGWGLRNDVGIAAHPATGGLYSVENSVDQLIRDGEDIHENNPGEELNYLGTVSAPSGRNYGYPYCFAAWNVSEIPNSKLTVGQQFAMGTPNSTINDTYCAEQEPPRLTFQAHMAPLDILFNNSGTEAWVSFHGSWDRTSPSGYKLNQHIATYLTNDSDLCSFTLVCYQTHAAVHTPRSSVWRQRFNEIFDIIPGRQSHELKMQYQHRRRVLRKGAHFVLGRASEERSCLEVIRDLIIESFANTASSSPTSSHSNNLHQLYEFIRNTDLLERLCPAQVRKYGVCQGTAEPLLQVIQLMCTHWSLDLSLGYETYNFDISQQMVYQHPDQCPLFLDQHMCSININFLLHIMNFFKYHCTRSDEWTLRGLFEALEPCQRPQAWDTQLSQGPSPLGSNWLGSYAFLPSSKEIVAIRNNPGDRLFMDSIDTRDGFQTLTLDFSPPPSTAMPDVFERHLQSLPSPTLVHALQTHLPTQKVTRSGVRRVQGPGGITKSSRKTSPKHKKNFTPSPASTPSRKTNLPTPKRGRDYLMFTGSGTDAEPFHCTGNIHALPLQFGIPGWQRITLMKYFDPPAASPSSSAPSSPNPFAGASADDLGAGVGWHGAEVDDGCWAYEGVVLPGGKVVLGRWWSPLDPTGEREWAGPFIFWNVPVEGEEG</sequence>
<name>A0A1W5D7L1_9LECA</name>
<feature type="chain" id="PRO_5012393586" evidence="2">
    <location>
        <begin position="24"/>
        <end position="864"/>
    </location>
</feature>
<proteinExistence type="predicted"/>
<dbReference type="InterPro" id="IPR011041">
    <property type="entry name" value="Quinoprot_gluc/sorb_DH_b-prop"/>
</dbReference>
<dbReference type="Pfam" id="PF22807">
    <property type="entry name" value="TrAA12"/>
    <property type="match status" value="1"/>
</dbReference>
<organism evidence="4 5">
    <name type="scientific">Lasallia pustulata</name>
    <dbReference type="NCBI Taxonomy" id="136370"/>
    <lineage>
        <taxon>Eukaryota</taxon>
        <taxon>Fungi</taxon>
        <taxon>Dikarya</taxon>
        <taxon>Ascomycota</taxon>
        <taxon>Pezizomycotina</taxon>
        <taxon>Lecanoromycetes</taxon>
        <taxon>OSLEUM clade</taxon>
        <taxon>Umbilicariomycetidae</taxon>
        <taxon>Umbilicariales</taxon>
        <taxon>Umbilicariaceae</taxon>
        <taxon>Lasallia</taxon>
    </lineage>
</organism>